<feature type="region of interest" description="Disordered" evidence="1">
    <location>
        <begin position="514"/>
        <end position="578"/>
    </location>
</feature>
<organism evidence="3 4">
    <name type="scientific">Hermetia illucens</name>
    <name type="common">Black soldier fly</name>
    <dbReference type="NCBI Taxonomy" id="343691"/>
    <lineage>
        <taxon>Eukaryota</taxon>
        <taxon>Metazoa</taxon>
        <taxon>Ecdysozoa</taxon>
        <taxon>Arthropoda</taxon>
        <taxon>Hexapoda</taxon>
        <taxon>Insecta</taxon>
        <taxon>Pterygota</taxon>
        <taxon>Neoptera</taxon>
        <taxon>Endopterygota</taxon>
        <taxon>Diptera</taxon>
        <taxon>Brachycera</taxon>
        <taxon>Stratiomyomorpha</taxon>
        <taxon>Stratiomyidae</taxon>
        <taxon>Hermetiinae</taxon>
        <taxon>Hermetia</taxon>
    </lineage>
</organism>
<protein>
    <recommendedName>
        <fullName evidence="2">Apical junction molecule ajm1 alpha/beta domain-containing protein</fullName>
    </recommendedName>
</protein>
<proteinExistence type="predicted"/>
<feature type="domain" description="Apical junction molecule ajm1 alpha/beta" evidence="2">
    <location>
        <begin position="856"/>
        <end position="961"/>
    </location>
</feature>
<evidence type="ECO:0000259" key="2">
    <source>
        <dbReference type="Pfam" id="PF26649"/>
    </source>
</evidence>
<feature type="region of interest" description="Disordered" evidence="1">
    <location>
        <begin position="619"/>
        <end position="663"/>
    </location>
</feature>
<feature type="compositionally biased region" description="Polar residues" evidence="1">
    <location>
        <begin position="521"/>
        <end position="533"/>
    </location>
</feature>
<feature type="region of interest" description="Disordered" evidence="1">
    <location>
        <begin position="778"/>
        <end position="849"/>
    </location>
</feature>
<evidence type="ECO:0000313" key="3">
    <source>
        <dbReference type="EMBL" id="CAD7085844.1"/>
    </source>
</evidence>
<name>A0A7R8URS6_HERIL</name>
<keyword evidence="4" id="KW-1185">Reference proteome</keyword>
<feature type="region of interest" description="Disordered" evidence="1">
    <location>
        <begin position="679"/>
        <end position="698"/>
    </location>
</feature>
<gene>
    <name evidence="3" type="ORF">HERILL_LOCUS8660</name>
</gene>
<feature type="compositionally biased region" description="Low complexity" evidence="1">
    <location>
        <begin position="319"/>
        <end position="353"/>
    </location>
</feature>
<dbReference type="AlphaFoldDB" id="A0A7R8URS6"/>
<feature type="compositionally biased region" description="Polar residues" evidence="1">
    <location>
        <begin position="778"/>
        <end position="795"/>
    </location>
</feature>
<dbReference type="GO" id="GO:0043296">
    <property type="term" value="C:apical junction complex"/>
    <property type="evidence" value="ECO:0007669"/>
    <property type="project" value="TreeGrafter"/>
</dbReference>
<reference evidence="3 4" key="1">
    <citation type="submission" date="2020-11" db="EMBL/GenBank/DDBJ databases">
        <authorList>
            <person name="Wallbank WR R."/>
            <person name="Pardo Diaz C."/>
            <person name="Kozak K."/>
            <person name="Martin S."/>
            <person name="Jiggins C."/>
            <person name="Moest M."/>
            <person name="Warren A I."/>
            <person name="Generalovic N T."/>
            <person name="Byers J.R.P. K."/>
            <person name="Montejo-Kovacevich G."/>
            <person name="Yen C E."/>
        </authorList>
    </citation>
    <scope>NUCLEOTIDE SEQUENCE [LARGE SCALE GENOMIC DNA]</scope>
</reference>
<feature type="compositionally biased region" description="Polar residues" evidence="1">
    <location>
        <begin position="555"/>
        <end position="578"/>
    </location>
</feature>
<evidence type="ECO:0000313" key="4">
    <source>
        <dbReference type="Proteomes" id="UP000594454"/>
    </source>
</evidence>
<dbReference type="GO" id="GO:0045216">
    <property type="term" value="P:cell-cell junction organization"/>
    <property type="evidence" value="ECO:0007669"/>
    <property type="project" value="InterPro"/>
</dbReference>
<dbReference type="OrthoDB" id="6431454at2759"/>
<feature type="region of interest" description="Disordered" evidence="1">
    <location>
        <begin position="313"/>
        <end position="353"/>
    </location>
</feature>
<accession>A0A7R8URS6</accession>
<dbReference type="PANTHER" id="PTHR21517:SF3">
    <property type="entry name" value="APICAL JUNCTION COMPONENT 1 HOMOLOG"/>
    <property type="match status" value="1"/>
</dbReference>
<dbReference type="InterPro" id="IPR038825">
    <property type="entry name" value="Apical_junction"/>
</dbReference>
<dbReference type="GO" id="GO:0005886">
    <property type="term" value="C:plasma membrane"/>
    <property type="evidence" value="ECO:0007669"/>
    <property type="project" value="TreeGrafter"/>
</dbReference>
<sequence length="1130" mass="126935">MIDASKFCSEDLQMFLECSNYIENTRRMKRHSAIPSVSVQKTREELFDIDSRGETPEILIDENFNFNNLSLSMKNLFQYFNEEIEILSERESIGSVKDDSERDQHRPVIVDASPKVWRTVRYKSSCVKKVQLRKKSSKGKADSLVKNSKANMNSVEVVQSPRKRSYKIPQNINVEMSTEDKCHTAEENVNISVKERISFFNTLISTKKKDRKLSSSKKIDISLQNPVSAIKSKLYKSFSDRPSSVNSEEPILPAQSVRSQIEKFENGELISPFQSRSSSEDTLKMHSNSSLYKLSSPTLVNNVQKSFQHWGIVQKSPRSSDSQQSSDSDTLAATSPRPESSPSDYYSSSDDPFSRNQKCIPYYSPSPTILTPDSMNTEPNFKHPFVQSGENLKKLQVIVQKIRELRAQGFIDVSQDLFEQFLMMLCMSADICLLEGIESCQGDLDEIVQFLQPPENELQKSHDNSAALSEHQLRVQASLQRLNIPDWFRQYNSTPKTETGYKLSNFNRKRASESGRWAGLNSKTTSLSSLGSQRSDRSPLMLSPSAHSHHGGQTGFSRWSTSHLNSTQTSPSVSTRGSFSRGAVINSSFISGHSVSGAVVRNAYRQPYLGWRSQEKLALAQPRTPHERLASSVLAQQQQHEQEQLQKQHHQKHAQQEPPVTPEIQSSIKEVTSAIVHYVNDQTNRTSSRSRSTSPSSRKCWVESSFVGIKPVESPQTPVIENSFNANAQTSTGAGGQKSGATMNTSTHSGTDILRMNGVGPQYQAAMLHGDTVNDLTSGGRLSTVSPNNLQVDQQSRFRRRSEGDAQRQQQQKQNLENGQNPNASNLNQNSDMLPAQSPRRVSLDSSESKTASDLLVRQVLSSCKDDTDTLRHLSLLARKGYFSQGRGVVRILFRSPESAEAFIKNGFQCLGEASYVRWPDLMPAEMGLELYSELLRLSTEYKPDSKMLIYVAICVVSEAPGTGTAPVKWERQLVSRCAKLKLCKTILNEVDPALQQSAPPQEPFTEILILTFNTQKKTSTKDREIISVNIQTLLSRRGVSLRKHYPEIYQRLQNYVEAITDKFAPVTIHPRDSQTGQGFVCIIMPNSGETELSRLPKSDTGNRTSDFFKRKIFSLTFKFLYATRLARGK</sequence>
<feature type="compositionally biased region" description="Low complexity" evidence="1">
    <location>
        <begin position="807"/>
        <end position="821"/>
    </location>
</feature>
<dbReference type="EMBL" id="LR899011">
    <property type="protein sequence ID" value="CAD7085844.1"/>
    <property type="molecule type" value="Genomic_DNA"/>
</dbReference>
<evidence type="ECO:0000256" key="1">
    <source>
        <dbReference type="SAM" id="MobiDB-lite"/>
    </source>
</evidence>
<dbReference type="PANTHER" id="PTHR21517">
    <property type="entry name" value="APICAL JUNCTION COMPONENT 1 HOMOLOG"/>
    <property type="match status" value="1"/>
</dbReference>
<feature type="compositionally biased region" description="Polar residues" evidence="1">
    <location>
        <begin position="739"/>
        <end position="750"/>
    </location>
</feature>
<dbReference type="InParanoid" id="A0A7R8URS6"/>
<dbReference type="Pfam" id="PF26649">
    <property type="entry name" value="Ajm-1"/>
    <property type="match status" value="1"/>
</dbReference>
<dbReference type="InterPro" id="IPR058586">
    <property type="entry name" value="Ajm-1"/>
</dbReference>
<feature type="compositionally biased region" description="Low complexity" evidence="1">
    <location>
        <begin position="685"/>
        <end position="698"/>
    </location>
</feature>
<feature type="compositionally biased region" description="Polar residues" evidence="1">
    <location>
        <begin position="822"/>
        <end position="832"/>
    </location>
</feature>
<dbReference type="Proteomes" id="UP000594454">
    <property type="component" value="Chromosome 3"/>
</dbReference>
<feature type="region of interest" description="Disordered" evidence="1">
    <location>
        <begin position="727"/>
        <end position="752"/>
    </location>
</feature>